<proteinExistence type="predicted"/>
<dbReference type="PATRIC" id="fig|1227491.4.peg.1468"/>
<feature type="compositionally biased region" description="Basic and acidic residues" evidence="1">
    <location>
        <begin position="1"/>
        <end position="10"/>
    </location>
</feature>
<feature type="region of interest" description="Disordered" evidence="1">
    <location>
        <begin position="194"/>
        <end position="216"/>
    </location>
</feature>
<name>M0B8E5_9EURY</name>
<evidence type="ECO:0000313" key="3">
    <source>
        <dbReference type="Proteomes" id="UP000011591"/>
    </source>
</evidence>
<evidence type="ECO:0000256" key="1">
    <source>
        <dbReference type="SAM" id="MobiDB-lite"/>
    </source>
</evidence>
<evidence type="ECO:0000313" key="2">
    <source>
        <dbReference type="EMBL" id="ELZ06782.1"/>
    </source>
</evidence>
<dbReference type="EMBL" id="AOIP01000016">
    <property type="protein sequence ID" value="ELZ06782.1"/>
    <property type="molecule type" value="Genomic_DNA"/>
</dbReference>
<comment type="caution">
    <text evidence="2">The sequence shown here is derived from an EMBL/GenBank/DDBJ whole genome shotgun (WGS) entry which is preliminary data.</text>
</comment>
<dbReference type="Proteomes" id="UP000011591">
    <property type="component" value="Unassembled WGS sequence"/>
</dbReference>
<sequence length="216" mass="24037">MTRDSNRPIDTEQFVGGPVDEAPKIAPDYYCNSKQSGRTDDGKKVFKGYCSLRAGWGTDHVEEGRCKLHGGAIEGAGAPAHNQNGQTHGLRSNPQHYYESLDEEEQTFVDGISETILNRHRARYGDVDSLDDELAHRVAVKLHIVSKASDYVESESGLVQTISGREESAALLDELRQYDMSIFDDLEKLGVLSEPDEEDRLESWRGFVEDGESSET</sequence>
<keyword evidence="3" id="KW-1185">Reference proteome</keyword>
<dbReference type="RefSeq" id="WP_006664924.1">
    <property type="nucleotide sequence ID" value="NZ_AOIP01000016.1"/>
</dbReference>
<organism evidence="2 3">
    <name type="scientific">Natrialba aegyptia DSM 13077</name>
    <dbReference type="NCBI Taxonomy" id="1227491"/>
    <lineage>
        <taxon>Archaea</taxon>
        <taxon>Methanobacteriati</taxon>
        <taxon>Methanobacteriota</taxon>
        <taxon>Stenosarchaea group</taxon>
        <taxon>Halobacteria</taxon>
        <taxon>Halobacteriales</taxon>
        <taxon>Natrialbaceae</taxon>
        <taxon>Natrialba</taxon>
    </lineage>
</organism>
<accession>M0B8E5</accession>
<dbReference type="AlphaFoldDB" id="M0B8E5"/>
<feature type="region of interest" description="Disordered" evidence="1">
    <location>
        <begin position="1"/>
        <end position="25"/>
    </location>
</feature>
<gene>
    <name evidence="2" type="ORF">C480_07112</name>
</gene>
<reference evidence="2 3" key="1">
    <citation type="journal article" date="2014" name="PLoS Genet.">
        <title>Phylogenetically driven sequencing of extremely halophilic archaea reveals strategies for static and dynamic osmo-response.</title>
        <authorList>
            <person name="Becker E.A."/>
            <person name="Seitzer P.M."/>
            <person name="Tritt A."/>
            <person name="Larsen D."/>
            <person name="Krusor M."/>
            <person name="Yao A.I."/>
            <person name="Wu D."/>
            <person name="Madern D."/>
            <person name="Eisen J.A."/>
            <person name="Darling A.E."/>
            <person name="Facciotti M.T."/>
        </authorList>
    </citation>
    <scope>NUCLEOTIDE SEQUENCE [LARGE SCALE GENOMIC DNA]</scope>
    <source>
        <strain evidence="2 3">DSM 13077</strain>
    </source>
</reference>
<protein>
    <submittedName>
        <fullName evidence="2">Uncharacterized protein</fullName>
    </submittedName>
</protein>